<evidence type="ECO:0000313" key="1">
    <source>
        <dbReference type="EnsemblMetazoa" id="GPAI006677-PA"/>
    </source>
</evidence>
<proteinExistence type="predicted"/>
<dbReference type="Proteomes" id="UP000092445">
    <property type="component" value="Unassembled WGS sequence"/>
</dbReference>
<evidence type="ECO:0000313" key="2">
    <source>
        <dbReference type="Proteomes" id="UP000092445"/>
    </source>
</evidence>
<dbReference type="EnsemblMetazoa" id="GPAI006677-RA">
    <property type="protein sequence ID" value="GPAI006677-PA"/>
    <property type="gene ID" value="GPAI006677"/>
</dbReference>
<sequence length="111" mass="12736">MSSSKYNGGYQAESRGIKSKPFKTFPLTNGYIMLPRKIIAICSLRLRSSRERLKEAMSSMSYCHRLPPTNCTALHRPSSHHVRDDQLVTATTQLIQPFYKNAIPHRNSERQ</sequence>
<reference evidence="2" key="1">
    <citation type="submission" date="2014-03" db="EMBL/GenBank/DDBJ databases">
        <authorList>
            <person name="Aksoy S."/>
            <person name="Warren W."/>
            <person name="Wilson R.K."/>
        </authorList>
    </citation>
    <scope>NUCLEOTIDE SEQUENCE [LARGE SCALE GENOMIC DNA]</scope>
    <source>
        <strain evidence="2">IAEA</strain>
    </source>
</reference>
<name>A0A1A9Z849_GLOPL</name>
<dbReference type="AlphaFoldDB" id="A0A1A9Z849"/>
<dbReference type="VEuPathDB" id="VectorBase:GPAI006677"/>
<keyword evidence="2" id="KW-1185">Reference proteome</keyword>
<protein>
    <submittedName>
        <fullName evidence="1">Uncharacterized protein</fullName>
    </submittedName>
</protein>
<organism evidence="1 2">
    <name type="scientific">Glossina pallidipes</name>
    <name type="common">Tsetse fly</name>
    <dbReference type="NCBI Taxonomy" id="7398"/>
    <lineage>
        <taxon>Eukaryota</taxon>
        <taxon>Metazoa</taxon>
        <taxon>Ecdysozoa</taxon>
        <taxon>Arthropoda</taxon>
        <taxon>Hexapoda</taxon>
        <taxon>Insecta</taxon>
        <taxon>Pterygota</taxon>
        <taxon>Neoptera</taxon>
        <taxon>Endopterygota</taxon>
        <taxon>Diptera</taxon>
        <taxon>Brachycera</taxon>
        <taxon>Muscomorpha</taxon>
        <taxon>Hippoboscoidea</taxon>
        <taxon>Glossinidae</taxon>
        <taxon>Glossina</taxon>
    </lineage>
</organism>
<accession>A0A1A9Z849</accession>
<reference evidence="1" key="2">
    <citation type="submission" date="2020-05" db="UniProtKB">
        <authorList>
            <consortium name="EnsemblMetazoa"/>
        </authorList>
    </citation>
    <scope>IDENTIFICATION</scope>
    <source>
        <strain evidence="1">IAEA</strain>
    </source>
</reference>